<evidence type="ECO:0000256" key="9">
    <source>
        <dbReference type="ARBA" id="ARBA00022777"/>
    </source>
</evidence>
<evidence type="ECO:0000256" key="10">
    <source>
        <dbReference type="ARBA" id="ARBA00022840"/>
    </source>
</evidence>
<evidence type="ECO:0000256" key="11">
    <source>
        <dbReference type="ARBA" id="ARBA00030128"/>
    </source>
</evidence>
<dbReference type="NCBIfam" id="TIGR03263">
    <property type="entry name" value="guanyl_kin"/>
    <property type="match status" value="1"/>
</dbReference>
<dbReference type="GO" id="GO:0005524">
    <property type="term" value="F:ATP binding"/>
    <property type="evidence" value="ECO:0007669"/>
    <property type="project" value="UniProtKB-UniRule"/>
</dbReference>
<dbReference type="STRING" id="1423806.FD15_GL001758"/>
<dbReference type="PANTHER" id="PTHR23117">
    <property type="entry name" value="GUANYLATE KINASE-RELATED"/>
    <property type="match status" value="1"/>
</dbReference>
<dbReference type="PROSITE" id="PS00856">
    <property type="entry name" value="GUANYLATE_KINASE_1"/>
    <property type="match status" value="1"/>
</dbReference>
<dbReference type="GO" id="GO:0004385">
    <property type="term" value="F:GMP kinase activity"/>
    <property type="evidence" value="ECO:0007669"/>
    <property type="project" value="UniProtKB-UniRule"/>
</dbReference>
<evidence type="ECO:0000313" key="16">
    <source>
        <dbReference type="Proteomes" id="UP000050961"/>
    </source>
</evidence>
<dbReference type="EC" id="2.7.4.8" evidence="4 13"/>
<evidence type="ECO:0000256" key="1">
    <source>
        <dbReference type="ARBA" id="ARBA00003531"/>
    </source>
</evidence>
<gene>
    <name evidence="13" type="primary">gmk</name>
    <name evidence="15" type="ORF">FD15_GL001758</name>
</gene>
<keyword evidence="10 13" id="KW-0067">ATP-binding</keyword>
<evidence type="ECO:0000259" key="14">
    <source>
        <dbReference type="PROSITE" id="PS50052"/>
    </source>
</evidence>
<dbReference type="EMBL" id="AYZF01000017">
    <property type="protein sequence ID" value="KRN05213.1"/>
    <property type="molecule type" value="Genomic_DNA"/>
</dbReference>
<evidence type="ECO:0000256" key="5">
    <source>
        <dbReference type="ARBA" id="ARBA00016296"/>
    </source>
</evidence>
<organism evidence="15 16">
    <name type="scientific">Liquorilactobacillus sucicola DSM 21376 = JCM 15457</name>
    <dbReference type="NCBI Taxonomy" id="1423806"/>
    <lineage>
        <taxon>Bacteria</taxon>
        <taxon>Bacillati</taxon>
        <taxon>Bacillota</taxon>
        <taxon>Bacilli</taxon>
        <taxon>Lactobacillales</taxon>
        <taxon>Lactobacillaceae</taxon>
        <taxon>Liquorilactobacillus</taxon>
    </lineage>
</organism>
<evidence type="ECO:0000256" key="2">
    <source>
        <dbReference type="ARBA" id="ARBA00004496"/>
    </source>
</evidence>
<dbReference type="CDD" id="cd00071">
    <property type="entry name" value="GMPK"/>
    <property type="match status" value="1"/>
</dbReference>
<dbReference type="eggNOG" id="COG0194">
    <property type="taxonomic scope" value="Bacteria"/>
</dbReference>
<keyword evidence="6 13" id="KW-0963">Cytoplasm</keyword>
<dbReference type="InterPro" id="IPR017665">
    <property type="entry name" value="Guanylate_kinase"/>
</dbReference>
<dbReference type="GO" id="GO:0005829">
    <property type="term" value="C:cytosol"/>
    <property type="evidence" value="ECO:0007669"/>
    <property type="project" value="TreeGrafter"/>
</dbReference>
<dbReference type="InterPro" id="IPR020590">
    <property type="entry name" value="Guanylate_kinase_CS"/>
</dbReference>
<sequence>MELTHYFRGEIKNMSNRGMLIVLSGPSGVGKGTVRKAIFEQDDNKFHYSISMTTRAMRPGEVNGRDYFFVSKEQFENEIATGGMLEYARYVDNYYGTPLKYVNEMLDSGKDVFLEIEVNGAMQVREKCPDGLFIFLTPPDLMELRHRIIERGTDDLATIDKRMEKAVDEIEMMQNYDYAVVNDEVPSAVEKIKTIIRAERWRVKRFLPDYKKQLGDVLK</sequence>
<dbReference type="HAMAP" id="MF_00328">
    <property type="entry name" value="Guanylate_kinase"/>
    <property type="match status" value="1"/>
</dbReference>
<dbReference type="InterPro" id="IPR008145">
    <property type="entry name" value="GK/Ca_channel_bsu"/>
</dbReference>
<evidence type="ECO:0000313" key="15">
    <source>
        <dbReference type="EMBL" id="KRN05213.1"/>
    </source>
</evidence>
<dbReference type="PATRIC" id="fig|1423806.3.peg.1789"/>
<feature type="binding site" evidence="13">
    <location>
        <begin position="25"/>
        <end position="32"/>
    </location>
    <ligand>
        <name>ATP</name>
        <dbReference type="ChEBI" id="CHEBI:30616"/>
    </ligand>
</feature>
<keyword evidence="9 13" id="KW-0418">Kinase</keyword>
<comment type="caution">
    <text evidence="15">The sequence shown here is derived from an EMBL/GenBank/DDBJ whole genome shotgun (WGS) entry which is preliminary data.</text>
</comment>
<evidence type="ECO:0000256" key="8">
    <source>
        <dbReference type="ARBA" id="ARBA00022741"/>
    </source>
</evidence>
<dbReference type="AlphaFoldDB" id="A0A0R2DXX6"/>
<comment type="subcellular location">
    <subcellularLocation>
        <location evidence="2 13">Cytoplasm</location>
    </subcellularLocation>
</comment>
<dbReference type="PROSITE" id="PS50052">
    <property type="entry name" value="GUANYLATE_KINASE_2"/>
    <property type="match status" value="1"/>
</dbReference>
<dbReference type="InterPro" id="IPR027417">
    <property type="entry name" value="P-loop_NTPase"/>
</dbReference>
<dbReference type="Gene3D" id="3.40.50.300">
    <property type="entry name" value="P-loop containing nucleotide triphosphate hydrolases"/>
    <property type="match status" value="2"/>
</dbReference>
<name>A0A0R2DXX6_9LACO</name>
<evidence type="ECO:0000256" key="6">
    <source>
        <dbReference type="ARBA" id="ARBA00022490"/>
    </source>
</evidence>
<keyword evidence="16" id="KW-1185">Reference proteome</keyword>
<keyword evidence="7 13" id="KW-0808">Transferase</keyword>
<feature type="domain" description="Guanylate kinase-like" evidence="14">
    <location>
        <begin position="18"/>
        <end position="197"/>
    </location>
</feature>
<evidence type="ECO:0000256" key="7">
    <source>
        <dbReference type="ARBA" id="ARBA00022679"/>
    </source>
</evidence>
<keyword evidence="8 13" id="KW-0547">Nucleotide-binding</keyword>
<comment type="similarity">
    <text evidence="3 13">Belongs to the guanylate kinase family.</text>
</comment>
<comment type="catalytic activity">
    <reaction evidence="12 13">
        <text>GMP + ATP = GDP + ADP</text>
        <dbReference type="Rhea" id="RHEA:20780"/>
        <dbReference type="ChEBI" id="CHEBI:30616"/>
        <dbReference type="ChEBI" id="CHEBI:58115"/>
        <dbReference type="ChEBI" id="CHEBI:58189"/>
        <dbReference type="ChEBI" id="CHEBI:456216"/>
        <dbReference type="EC" id="2.7.4.8"/>
    </reaction>
</comment>
<dbReference type="Pfam" id="PF00625">
    <property type="entry name" value="Guanylate_kin"/>
    <property type="match status" value="1"/>
</dbReference>
<dbReference type="FunFam" id="3.40.50.300:FF:000855">
    <property type="entry name" value="Guanylate kinase"/>
    <property type="match status" value="1"/>
</dbReference>
<evidence type="ECO:0000256" key="4">
    <source>
        <dbReference type="ARBA" id="ARBA00012961"/>
    </source>
</evidence>
<dbReference type="PANTHER" id="PTHR23117:SF13">
    <property type="entry name" value="GUANYLATE KINASE"/>
    <property type="match status" value="1"/>
</dbReference>
<dbReference type="InterPro" id="IPR008144">
    <property type="entry name" value="Guanylate_kin-like_dom"/>
</dbReference>
<proteinExistence type="inferred from homology"/>
<dbReference type="Gene3D" id="3.30.63.10">
    <property type="entry name" value="Guanylate Kinase phosphate binding domain"/>
    <property type="match status" value="1"/>
</dbReference>
<dbReference type="FunFam" id="3.30.63.10:FF:000002">
    <property type="entry name" value="Guanylate kinase 1"/>
    <property type="match status" value="1"/>
</dbReference>
<evidence type="ECO:0000256" key="13">
    <source>
        <dbReference type="HAMAP-Rule" id="MF_00328"/>
    </source>
</evidence>
<reference evidence="15 16" key="1">
    <citation type="journal article" date="2015" name="Genome Announc.">
        <title>Expanding the biotechnology potential of lactobacilli through comparative genomics of 213 strains and associated genera.</title>
        <authorList>
            <person name="Sun Z."/>
            <person name="Harris H.M."/>
            <person name="McCann A."/>
            <person name="Guo C."/>
            <person name="Argimon S."/>
            <person name="Zhang W."/>
            <person name="Yang X."/>
            <person name="Jeffery I.B."/>
            <person name="Cooney J.C."/>
            <person name="Kagawa T.F."/>
            <person name="Liu W."/>
            <person name="Song Y."/>
            <person name="Salvetti E."/>
            <person name="Wrobel A."/>
            <person name="Rasinkangas P."/>
            <person name="Parkhill J."/>
            <person name="Rea M.C."/>
            <person name="O'Sullivan O."/>
            <person name="Ritari J."/>
            <person name="Douillard F.P."/>
            <person name="Paul Ross R."/>
            <person name="Yang R."/>
            <person name="Briner A.E."/>
            <person name="Felis G.E."/>
            <person name="de Vos W.M."/>
            <person name="Barrangou R."/>
            <person name="Klaenhammer T.R."/>
            <person name="Caufield P.W."/>
            <person name="Cui Y."/>
            <person name="Zhang H."/>
            <person name="O'Toole P.W."/>
        </authorList>
    </citation>
    <scope>NUCLEOTIDE SEQUENCE [LARGE SCALE GENOMIC DNA]</scope>
    <source>
        <strain evidence="15 16">DSM 21376</strain>
    </source>
</reference>
<comment type="function">
    <text evidence="1 13">Essential for recycling GMP and indirectly, cGMP.</text>
</comment>
<dbReference type="Proteomes" id="UP000050961">
    <property type="component" value="Unassembled WGS sequence"/>
</dbReference>
<dbReference type="SUPFAM" id="SSF52540">
    <property type="entry name" value="P-loop containing nucleoside triphosphate hydrolases"/>
    <property type="match status" value="1"/>
</dbReference>
<dbReference type="SMART" id="SM00072">
    <property type="entry name" value="GuKc"/>
    <property type="match status" value="1"/>
</dbReference>
<accession>A0A0R2DXX6</accession>
<protein>
    <recommendedName>
        <fullName evidence="5 13">Guanylate kinase</fullName>
        <ecNumber evidence="4 13">2.7.4.8</ecNumber>
    </recommendedName>
    <alternativeName>
        <fullName evidence="11 13">GMP kinase</fullName>
    </alternativeName>
</protein>
<evidence type="ECO:0000256" key="3">
    <source>
        <dbReference type="ARBA" id="ARBA00005790"/>
    </source>
</evidence>
<evidence type="ECO:0000256" key="12">
    <source>
        <dbReference type="ARBA" id="ARBA00048594"/>
    </source>
</evidence>